<dbReference type="Gene3D" id="3.30.70.1730">
    <property type="match status" value="1"/>
</dbReference>
<evidence type="ECO:0000256" key="2">
    <source>
        <dbReference type="ARBA" id="ARBA00008889"/>
    </source>
</evidence>
<accession>A0A0B4XIX0</accession>
<dbReference type="OrthoDB" id="9808307at2"/>
<dbReference type="FunFam" id="3.30.70.1730:FF:000001">
    <property type="entry name" value="50S ribosomal protein L10"/>
    <property type="match status" value="1"/>
</dbReference>
<dbReference type="HAMAP" id="MF_00362">
    <property type="entry name" value="Ribosomal_uL10"/>
    <property type="match status" value="1"/>
</dbReference>
<comment type="function">
    <text evidence="1 8">Forms part of the ribosomal stalk, playing a central role in the interaction of the ribosome with GTP-bound translation factors.</text>
</comment>
<dbReference type="GO" id="GO:0006412">
    <property type="term" value="P:translation"/>
    <property type="evidence" value="ECO:0007669"/>
    <property type="project" value="UniProtKB-UniRule"/>
</dbReference>
<evidence type="ECO:0000256" key="6">
    <source>
        <dbReference type="ARBA" id="ARBA00023274"/>
    </source>
</evidence>
<protein>
    <recommendedName>
        <fullName evidence="7 8">Large ribosomal subunit protein uL10</fullName>
    </recommendedName>
</protein>
<dbReference type="AlphaFoldDB" id="A0A0B4XIX0"/>
<evidence type="ECO:0000313" key="9">
    <source>
        <dbReference type="EMBL" id="AJD46981.1"/>
    </source>
</evidence>
<dbReference type="STRING" id="391936.S7S_02795"/>
<dbReference type="GO" id="GO:0070180">
    <property type="term" value="F:large ribosomal subunit rRNA binding"/>
    <property type="evidence" value="ECO:0007669"/>
    <property type="project" value="UniProtKB-UniRule"/>
</dbReference>
<evidence type="ECO:0000256" key="1">
    <source>
        <dbReference type="ARBA" id="ARBA00002633"/>
    </source>
</evidence>
<dbReference type="InterPro" id="IPR001790">
    <property type="entry name" value="Ribosomal_uL10"/>
</dbReference>
<dbReference type="InterPro" id="IPR043141">
    <property type="entry name" value="Ribosomal_uL10-like_sf"/>
</dbReference>
<keyword evidence="5 8" id="KW-0689">Ribosomal protein</keyword>
<dbReference type="CDD" id="cd05797">
    <property type="entry name" value="Ribosomal_L10"/>
    <property type="match status" value="1"/>
</dbReference>
<evidence type="ECO:0000313" key="10">
    <source>
        <dbReference type="Proteomes" id="UP000006764"/>
    </source>
</evidence>
<keyword evidence="3 8" id="KW-0699">rRNA-binding</keyword>
<proteinExistence type="inferred from homology"/>
<dbReference type="InterPro" id="IPR047865">
    <property type="entry name" value="Ribosomal_uL10_bac_type"/>
</dbReference>
<reference evidence="9 10" key="1">
    <citation type="journal article" date="2012" name="J. Bacteriol.">
        <title>Genome sequence of an alkane-degrading bacterium, Alcanivorax pacificus type strain W11-5, isolated from deep sea sediment.</title>
        <authorList>
            <person name="Lai Q."/>
            <person name="Shao Z."/>
        </authorList>
    </citation>
    <scope>NUCLEOTIDE SEQUENCE [LARGE SCALE GENOMIC DNA]</scope>
    <source>
        <strain evidence="9 10">W11-5</strain>
    </source>
</reference>
<dbReference type="GO" id="GO:0015934">
    <property type="term" value="C:large ribosomal subunit"/>
    <property type="evidence" value="ECO:0007669"/>
    <property type="project" value="InterPro"/>
</dbReference>
<evidence type="ECO:0000256" key="3">
    <source>
        <dbReference type="ARBA" id="ARBA00022730"/>
    </source>
</evidence>
<dbReference type="KEGG" id="apac:S7S_02795"/>
<organism evidence="9 10">
    <name type="scientific">Isoalcanivorax pacificus W11-5</name>
    <dbReference type="NCBI Taxonomy" id="391936"/>
    <lineage>
        <taxon>Bacteria</taxon>
        <taxon>Pseudomonadati</taxon>
        <taxon>Pseudomonadota</taxon>
        <taxon>Gammaproteobacteria</taxon>
        <taxon>Oceanospirillales</taxon>
        <taxon>Alcanivoracaceae</taxon>
        <taxon>Isoalcanivorax</taxon>
    </lineage>
</organism>
<evidence type="ECO:0000256" key="5">
    <source>
        <dbReference type="ARBA" id="ARBA00022980"/>
    </source>
</evidence>
<dbReference type="Proteomes" id="UP000006764">
    <property type="component" value="Chromosome"/>
</dbReference>
<dbReference type="EMBL" id="CP004387">
    <property type="protein sequence ID" value="AJD46981.1"/>
    <property type="molecule type" value="Genomic_DNA"/>
</dbReference>
<dbReference type="Pfam" id="PF00466">
    <property type="entry name" value="Ribosomal_L10"/>
    <property type="match status" value="1"/>
</dbReference>
<gene>
    <name evidence="8 9" type="primary">rplJ</name>
    <name evidence="9" type="ORF">S7S_02795</name>
</gene>
<comment type="similarity">
    <text evidence="2 8">Belongs to the universal ribosomal protein uL10 family.</text>
</comment>
<dbReference type="InterPro" id="IPR022973">
    <property type="entry name" value="Ribosomal_uL10_bac"/>
</dbReference>
<name>A0A0B4XIX0_9GAMM</name>
<dbReference type="PROSITE" id="PS01109">
    <property type="entry name" value="RIBOSOMAL_L10"/>
    <property type="match status" value="1"/>
</dbReference>
<dbReference type="InterPro" id="IPR002363">
    <property type="entry name" value="Ribosomal_uL10_CS_bac"/>
</dbReference>
<dbReference type="PANTHER" id="PTHR11560">
    <property type="entry name" value="39S RIBOSOMAL PROTEIN L10, MITOCHONDRIAL"/>
    <property type="match status" value="1"/>
</dbReference>
<dbReference type="SUPFAM" id="SSF160369">
    <property type="entry name" value="Ribosomal protein L10-like"/>
    <property type="match status" value="1"/>
</dbReference>
<dbReference type="HOGENOM" id="CLU_092227_0_2_6"/>
<evidence type="ECO:0000256" key="7">
    <source>
        <dbReference type="ARBA" id="ARBA00035202"/>
    </source>
</evidence>
<keyword evidence="4 8" id="KW-0694">RNA-binding</keyword>
<dbReference type="NCBIfam" id="NF000955">
    <property type="entry name" value="PRK00099.1-1"/>
    <property type="match status" value="1"/>
</dbReference>
<evidence type="ECO:0000256" key="4">
    <source>
        <dbReference type="ARBA" id="ARBA00022884"/>
    </source>
</evidence>
<comment type="subunit">
    <text evidence="8">Part of the ribosomal stalk of the 50S ribosomal subunit. The N-terminus interacts with L11 and the large rRNA to form the base of the stalk. The C-terminus forms an elongated spine to which L12 dimers bind in a sequential fashion forming a multimeric L10(L12)X complex.</text>
</comment>
<keyword evidence="6 8" id="KW-0687">Ribonucleoprotein</keyword>
<dbReference type="RefSeq" id="WP_008740402.1">
    <property type="nucleotide sequence ID" value="NZ_CP004387.1"/>
</dbReference>
<sequence length="168" mass="18387">MTLKLEDKKAIVAAVKDAADSAFSAVVADYRGLTVSQITTLRNQAREHNVYLRVVRNTLARRALEGTNFELLNDSLVGPTLIGMSMSENDMGAAARLFKDFAKDNTKLELKSGVFDGKLFTGNELDVLAKLPNREQALTTLVSLLQAPVSKFGRLMTALKEKNEEQAA</sequence>
<evidence type="ECO:0000256" key="8">
    <source>
        <dbReference type="HAMAP-Rule" id="MF_00362"/>
    </source>
</evidence>
<keyword evidence="10" id="KW-1185">Reference proteome</keyword>
<dbReference type="GO" id="GO:0003735">
    <property type="term" value="F:structural constituent of ribosome"/>
    <property type="evidence" value="ECO:0007669"/>
    <property type="project" value="InterPro"/>
</dbReference>